<reference evidence="1 2" key="1">
    <citation type="submission" date="2023-12" db="EMBL/GenBank/DDBJ databases">
        <title>Baltic Sea Cyanobacteria.</title>
        <authorList>
            <person name="Delbaje E."/>
            <person name="Fewer D.P."/>
            <person name="Shishido T.K."/>
        </authorList>
    </citation>
    <scope>NUCLEOTIDE SEQUENCE [LARGE SCALE GENOMIC DNA]</scope>
    <source>
        <strain evidence="1 2">UHCC 0370</strain>
    </source>
</reference>
<proteinExistence type="predicted"/>
<comment type="caution">
    <text evidence="1">The sequence shown here is derived from an EMBL/GenBank/DDBJ whole genome shotgun (WGS) entry which is preliminary data.</text>
</comment>
<evidence type="ECO:0000313" key="2">
    <source>
        <dbReference type="Proteomes" id="UP001301388"/>
    </source>
</evidence>
<organism evidence="1 2">
    <name type="scientific">Pseudanabaena galeata UHCC 0370</name>
    <dbReference type="NCBI Taxonomy" id="3110310"/>
    <lineage>
        <taxon>Bacteria</taxon>
        <taxon>Bacillati</taxon>
        <taxon>Cyanobacteriota</taxon>
        <taxon>Cyanophyceae</taxon>
        <taxon>Pseudanabaenales</taxon>
        <taxon>Pseudanabaenaceae</taxon>
        <taxon>Pseudanabaena</taxon>
    </lineage>
</organism>
<name>A0ABU5TJP5_9CYAN</name>
<accession>A0ABU5TJP5</accession>
<protein>
    <submittedName>
        <fullName evidence="1">Uncharacterized protein</fullName>
    </submittedName>
</protein>
<dbReference type="Proteomes" id="UP001301388">
    <property type="component" value="Unassembled WGS sequence"/>
</dbReference>
<keyword evidence="2" id="KW-1185">Reference proteome</keyword>
<evidence type="ECO:0000313" key="1">
    <source>
        <dbReference type="EMBL" id="MEA5478464.1"/>
    </source>
</evidence>
<sequence length="56" mass="6321">MHFYWLFIAIATHLGEAQSLNLYSDRFSNNHITKRSLAAKSKTAIALNNAKQMLGL</sequence>
<gene>
    <name evidence="1" type="ORF">VB774_12620</name>
</gene>
<dbReference type="EMBL" id="JAYGIE010000074">
    <property type="protein sequence ID" value="MEA5478464.1"/>
    <property type="molecule type" value="Genomic_DNA"/>
</dbReference>
<dbReference type="RefSeq" id="WP_323261955.1">
    <property type="nucleotide sequence ID" value="NZ_JAYGIE010000074.1"/>
</dbReference>